<dbReference type="RefSeq" id="WP_148311364.1">
    <property type="nucleotide sequence ID" value="NZ_AP014548.1"/>
</dbReference>
<reference evidence="2 3" key="1">
    <citation type="journal article" date="2014" name="Proc. Natl. Acad. Sci. U.S.A.">
        <title>Functional characterization of flavobacteria rhodopsins reveals a unique class of light-driven chloride pump in bacteria.</title>
        <authorList>
            <person name="Yoshizawa S."/>
            <person name="Kumagai Y."/>
            <person name="Kim H."/>
            <person name="Ogura Y."/>
            <person name="Hayashi T."/>
            <person name="Iwasaki W."/>
            <person name="DeLong E.F."/>
            <person name="Kogure K."/>
        </authorList>
    </citation>
    <scope>NUCLEOTIDE SEQUENCE [LARGE SCALE GENOMIC DNA]</scope>
    <source>
        <strain evidence="2 3">S1-08</strain>
    </source>
</reference>
<keyword evidence="3" id="KW-1185">Reference proteome</keyword>
<organism evidence="2 3">
    <name type="scientific">Nonlabens marinus S1-08</name>
    <dbReference type="NCBI Taxonomy" id="1454201"/>
    <lineage>
        <taxon>Bacteria</taxon>
        <taxon>Pseudomonadati</taxon>
        <taxon>Bacteroidota</taxon>
        <taxon>Flavobacteriia</taxon>
        <taxon>Flavobacteriales</taxon>
        <taxon>Flavobacteriaceae</taxon>
        <taxon>Nonlabens</taxon>
    </lineage>
</organism>
<keyword evidence="1" id="KW-0732">Signal</keyword>
<dbReference type="OrthoDB" id="979507at2"/>
<dbReference type="EMBL" id="AP014548">
    <property type="protein sequence ID" value="BAO55828.1"/>
    <property type="molecule type" value="Genomic_DNA"/>
</dbReference>
<evidence type="ECO:0000256" key="1">
    <source>
        <dbReference type="SAM" id="SignalP"/>
    </source>
</evidence>
<feature type="chain" id="PRO_5004916066" evidence="1">
    <location>
        <begin position="26"/>
        <end position="139"/>
    </location>
</feature>
<protein>
    <submittedName>
        <fullName evidence="2">Uncharacterized protein</fullName>
    </submittedName>
</protein>
<evidence type="ECO:0000313" key="3">
    <source>
        <dbReference type="Proteomes" id="UP000031760"/>
    </source>
</evidence>
<dbReference type="AlphaFoldDB" id="W8VVX1"/>
<dbReference type="HOGENOM" id="CLU_1843056_0_0_10"/>
<name>W8VVX1_9FLAO</name>
<accession>W8VVX1</accession>
<feature type="signal peptide" evidence="1">
    <location>
        <begin position="1"/>
        <end position="25"/>
    </location>
</feature>
<dbReference type="KEGG" id="nmf:NMS_1819"/>
<gene>
    <name evidence="2" type="ORF">NMS_1819</name>
</gene>
<dbReference type="STRING" id="1454201.NMS_1819"/>
<proteinExistence type="predicted"/>
<sequence>MIQLRCTTFLLALSSLILLSSTNSKKSLTPGATEVNAVFAMHSKSKKKKEKHPYKVSYQLSNEEEMLATESESKGKDRLRYYQDDISSAQFVDNTFQELQDNRNLVVMELKEIGKDNIYRPLCKSPLQYDIAIELKTGF</sequence>
<dbReference type="Proteomes" id="UP000031760">
    <property type="component" value="Chromosome"/>
</dbReference>
<evidence type="ECO:0000313" key="2">
    <source>
        <dbReference type="EMBL" id="BAO55828.1"/>
    </source>
</evidence>